<dbReference type="PANTHER" id="PTHR43056">
    <property type="entry name" value="PEPTIDASE S9 PROLYL OLIGOPEPTIDASE"/>
    <property type="match status" value="1"/>
</dbReference>
<comment type="caution">
    <text evidence="3">The sequence shown here is derived from an EMBL/GenBank/DDBJ whole genome shotgun (WGS) entry which is preliminary data.</text>
</comment>
<accession>A0ABS8MLG9</accession>
<protein>
    <submittedName>
        <fullName evidence="3">CocE/NonD family hydrolase</fullName>
    </submittedName>
</protein>
<dbReference type="SUPFAM" id="SSF53474">
    <property type="entry name" value="alpha/beta-Hydrolases"/>
    <property type="match status" value="1"/>
</dbReference>
<dbReference type="Gene3D" id="3.40.50.1820">
    <property type="entry name" value="alpha/beta hydrolase"/>
    <property type="match status" value="1"/>
</dbReference>
<evidence type="ECO:0000259" key="2">
    <source>
        <dbReference type="SMART" id="SM00939"/>
    </source>
</evidence>
<dbReference type="InterPro" id="IPR029058">
    <property type="entry name" value="AB_hydrolase_fold"/>
</dbReference>
<evidence type="ECO:0000313" key="4">
    <source>
        <dbReference type="Proteomes" id="UP001430679"/>
    </source>
</evidence>
<evidence type="ECO:0000256" key="1">
    <source>
        <dbReference type="ARBA" id="ARBA00022801"/>
    </source>
</evidence>
<keyword evidence="4" id="KW-1185">Reference proteome</keyword>
<sequence length="584" mass="65597">MNTIAEKMIFKPAFEYIDNGIEHGVLSPFETKEIILKKGEQIAPGFKALGCDIRFLKDVPVKMRDGITIYTDVYLPVTEEKVPTLIAWSPYGKSAGTAPRYVGLFNMLGMGNAWGSGLTKFEAPDPAYWVEHGYAVCNPDARGIAHSEGDITMIGSQEAEDCYDLIEWLAAQDWSNKKTALSGTSYLAFSQWFIAAGQPPHLTCINPVEGLQDAYRDLAYIGGIPDPNFLHRLQVNHVSATGAKREDMVAELEAYPLANCDLWEDKVADVSKITVPAYIVASYSNTLHTMGTFRSWRSIGSKEKWMRIHDTQEWPDYYAKESTEELRKFFDYYLLGKQNGWERTPTVQYSILDFHGGNRTGLTSETFPPKESELQRYYLNGKTRTLQLTADENETALRYFPEAMPARVSFQTVFDKDTTFIGYPKVKLFMEAENADDMDIFVWVQKIDKLGNVLSEFVVPNRNAALQDFTQDGASALRYKGASGRLRASHRHLDPKLSTDEVPAYSFDRVEKLSPKEIVELDIVLSPLGLIYYAGETLRVMISSKDEIGSVMPGTPGCTPNNKGIHVLHTGGKYASYLQMPLMK</sequence>
<dbReference type="GO" id="GO:0016787">
    <property type="term" value="F:hydrolase activity"/>
    <property type="evidence" value="ECO:0007669"/>
    <property type="project" value="UniProtKB-KW"/>
</dbReference>
<evidence type="ECO:0000313" key="3">
    <source>
        <dbReference type="EMBL" id="MCC9066340.1"/>
    </source>
</evidence>
<dbReference type="PANTHER" id="PTHR43056:SF10">
    <property type="entry name" value="COCE_NOND FAMILY, PUTATIVE (AFU_ORTHOLOGUE AFUA_7G00600)-RELATED"/>
    <property type="match status" value="1"/>
</dbReference>
<dbReference type="InterPro" id="IPR008979">
    <property type="entry name" value="Galactose-bd-like_sf"/>
</dbReference>
<organism evidence="3 4">
    <name type="scientific">Flavobacterium piscisymbiosum</name>
    <dbReference type="NCBI Taxonomy" id="2893753"/>
    <lineage>
        <taxon>Bacteria</taxon>
        <taxon>Pseudomonadati</taxon>
        <taxon>Bacteroidota</taxon>
        <taxon>Flavobacteriia</taxon>
        <taxon>Flavobacteriales</taxon>
        <taxon>Flavobacteriaceae</taxon>
        <taxon>Flavobacterium</taxon>
    </lineage>
</organism>
<dbReference type="NCBIfam" id="TIGR00976">
    <property type="entry name" value="CocE_NonD"/>
    <property type="match status" value="1"/>
</dbReference>
<dbReference type="InterPro" id="IPR013736">
    <property type="entry name" value="Xaa-Pro_dipept_C"/>
</dbReference>
<keyword evidence="1 3" id="KW-0378">Hydrolase</keyword>
<dbReference type="Proteomes" id="UP001430679">
    <property type="component" value="Unassembled WGS sequence"/>
</dbReference>
<gene>
    <name evidence="3" type="ORF">LNP81_25405</name>
</gene>
<dbReference type="Gene3D" id="1.10.3020.20">
    <property type="match status" value="1"/>
</dbReference>
<dbReference type="Pfam" id="PF08530">
    <property type="entry name" value="PepX_C"/>
    <property type="match status" value="1"/>
</dbReference>
<dbReference type="Gene3D" id="2.60.120.260">
    <property type="entry name" value="Galactose-binding domain-like"/>
    <property type="match status" value="1"/>
</dbReference>
<name>A0ABS8MLG9_9FLAO</name>
<reference evidence="3" key="1">
    <citation type="submission" date="2021-11" db="EMBL/GenBank/DDBJ databases">
        <title>Description of novel Flavobacterium species.</title>
        <authorList>
            <person name="Saticioglu I.B."/>
            <person name="Ay H."/>
            <person name="Altun S."/>
            <person name="Duman M."/>
        </authorList>
    </citation>
    <scope>NUCLEOTIDE SEQUENCE</scope>
    <source>
        <strain evidence="3">F-30</strain>
    </source>
</reference>
<dbReference type="Pfam" id="PF02129">
    <property type="entry name" value="Peptidase_S15"/>
    <property type="match status" value="1"/>
</dbReference>
<dbReference type="RefSeq" id="WP_230040211.1">
    <property type="nucleotide sequence ID" value="NZ_JAJJMM010000001.1"/>
</dbReference>
<dbReference type="InterPro" id="IPR000383">
    <property type="entry name" value="Xaa-Pro-like_dom"/>
</dbReference>
<dbReference type="InterPro" id="IPR050585">
    <property type="entry name" value="Xaa-Pro_dipeptidyl-ppase/CocE"/>
</dbReference>
<dbReference type="SUPFAM" id="SSF49785">
    <property type="entry name" value="Galactose-binding domain-like"/>
    <property type="match status" value="1"/>
</dbReference>
<proteinExistence type="predicted"/>
<dbReference type="InterPro" id="IPR005674">
    <property type="entry name" value="CocE/Ser_esterase"/>
</dbReference>
<dbReference type="SMART" id="SM00939">
    <property type="entry name" value="PepX_C"/>
    <property type="match status" value="1"/>
</dbReference>
<feature type="domain" description="Xaa-Pro dipeptidyl-peptidase C-terminal" evidence="2">
    <location>
        <begin position="327"/>
        <end position="579"/>
    </location>
</feature>
<dbReference type="EMBL" id="JAJJMM010000001">
    <property type="protein sequence ID" value="MCC9066340.1"/>
    <property type="molecule type" value="Genomic_DNA"/>
</dbReference>